<organism evidence="2">
    <name type="scientific">Myoviridae sp. ctRPH1</name>
    <dbReference type="NCBI Taxonomy" id="2826650"/>
    <lineage>
        <taxon>Viruses</taxon>
        <taxon>Duplodnaviria</taxon>
        <taxon>Heunggongvirae</taxon>
        <taxon>Uroviricota</taxon>
        <taxon>Caudoviricetes</taxon>
    </lineage>
</organism>
<protein>
    <submittedName>
        <fullName evidence="2">Uncharacterized protein</fullName>
    </submittedName>
</protein>
<proteinExistence type="predicted"/>
<name>A0A8S5MBH8_9CAUD</name>
<dbReference type="EMBL" id="BK014862">
    <property type="protein sequence ID" value="DAD79291.1"/>
    <property type="molecule type" value="Genomic_DNA"/>
</dbReference>
<evidence type="ECO:0000256" key="1">
    <source>
        <dbReference type="SAM" id="MobiDB-lite"/>
    </source>
</evidence>
<feature type="region of interest" description="Disordered" evidence="1">
    <location>
        <begin position="30"/>
        <end position="52"/>
    </location>
</feature>
<reference evidence="2" key="1">
    <citation type="journal article" date="2021" name="Proc. Natl. Acad. Sci. U.S.A.">
        <title>A Catalog of Tens of Thousands of Viruses from Human Metagenomes Reveals Hidden Associations with Chronic Diseases.</title>
        <authorList>
            <person name="Tisza M.J."/>
            <person name="Buck C.B."/>
        </authorList>
    </citation>
    <scope>NUCLEOTIDE SEQUENCE</scope>
    <source>
        <strain evidence="2">CtRPH1</strain>
    </source>
</reference>
<feature type="compositionally biased region" description="Basic residues" evidence="1">
    <location>
        <begin position="43"/>
        <end position="52"/>
    </location>
</feature>
<accession>A0A8S5MBH8</accession>
<evidence type="ECO:0000313" key="2">
    <source>
        <dbReference type="EMBL" id="DAD79291.1"/>
    </source>
</evidence>
<sequence>MELRACGALLDGHLHRRCACIGQTAAHRFESSVETKSPPRRGAQNRRHLWDT</sequence>